<feature type="domain" description="Saposin A-type" evidence="15">
    <location>
        <begin position="20"/>
        <end position="60"/>
    </location>
</feature>
<dbReference type="PIRSF" id="PIRSF002431">
    <property type="entry name" value="Saposin"/>
    <property type="match status" value="1"/>
</dbReference>
<dbReference type="InterPro" id="IPR007856">
    <property type="entry name" value="SapB_1"/>
</dbReference>
<keyword evidence="7" id="KW-0325">Glycoprotein</keyword>
<dbReference type="InterPro" id="IPR011001">
    <property type="entry name" value="Saposin-like"/>
</dbReference>
<comment type="subcellular location">
    <subcellularLocation>
        <location evidence="1">Lysosome</location>
    </subcellularLocation>
    <subcellularLocation>
        <location evidence="2">Secreted</location>
    </subcellularLocation>
</comment>
<dbReference type="PROSITE" id="PS50015">
    <property type="entry name" value="SAP_B"/>
    <property type="match status" value="4"/>
</dbReference>
<dbReference type="EMBL" id="CATNWA010018291">
    <property type="protein sequence ID" value="CAI9606577.1"/>
    <property type="molecule type" value="Genomic_DNA"/>
</dbReference>
<evidence type="ECO:0000256" key="12">
    <source>
        <dbReference type="ARBA" id="ARBA00040265"/>
    </source>
</evidence>
<dbReference type="InterPro" id="IPR051428">
    <property type="entry name" value="Sphingo_Act-Surfact_Prot"/>
</dbReference>
<dbReference type="Pfam" id="PF03489">
    <property type="entry name" value="SapB_2"/>
    <property type="match status" value="4"/>
</dbReference>
<gene>
    <name evidence="16" type="ORF">SPARVUS_LOCUS13801547</name>
</gene>
<evidence type="ECO:0000256" key="6">
    <source>
        <dbReference type="ARBA" id="ARBA00023157"/>
    </source>
</evidence>
<dbReference type="InterPro" id="IPR008139">
    <property type="entry name" value="SaposinB_dom"/>
</dbReference>
<dbReference type="InterPro" id="IPR008138">
    <property type="entry name" value="SapB_2"/>
</dbReference>
<name>A0ABN9GEA7_9NEOB</name>
<reference evidence="16" key="1">
    <citation type="submission" date="2023-05" db="EMBL/GenBank/DDBJ databases">
        <authorList>
            <person name="Stuckert A."/>
        </authorList>
    </citation>
    <scope>NUCLEOTIDE SEQUENCE</scope>
</reference>
<feature type="domain" description="Saposin B-type" evidence="14">
    <location>
        <begin position="61"/>
        <end position="144"/>
    </location>
</feature>
<keyword evidence="17" id="KW-1185">Reference proteome</keyword>
<evidence type="ECO:0000256" key="3">
    <source>
        <dbReference type="ARBA" id="ARBA00022525"/>
    </source>
</evidence>
<organism evidence="16 17">
    <name type="scientific">Staurois parvus</name>
    <dbReference type="NCBI Taxonomy" id="386267"/>
    <lineage>
        <taxon>Eukaryota</taxon>
        <taxon>Metazoa</taxon>
        <taxon>Chordata</taxon>
        <taxon>Craniata</taxon>
        <taxon>Vertebrata</taxon>
        <taxon>Euteleostomi</taxon>
        <taxon>Amphibia</taxon>
        <taxon>Batrachia</taxon>
        <taxon>Anura</taxon>
        <taxon>Neobatrachia</taxon>
        <taxon>Ranoidea</taxon>
        <taxon>Ranidae</taxon>
        <taxon>Staurois</taxon>
    </lineage>
</organism>
<keyword evidence="5" id="KW-0677">Repeat</keyword>
<keyword evidence="8" id="KW-0458">Lysosome</keyword>
<feature type="chain" id="PRO_5045015516" description="Prosaposin" evidence="13">
    <location>
        <begin position="19"/>
        <end position="516"/>
    </location>
</feature>
<dbReference type="SMART" id="SM00741">
    <property type="entry name" value="SapB"/>
    <property type="match status" value="4"/>
</dbReference>
<sequence>MRVVVVLVLVCALAAVTATPLFGTEQCAKGPGVWCVNIRTAKQCSAVTHCQQTVWNKPVMNSAPCEICKEVVTVVANFLKDNITQTETLDLFNKACELLKDPSMISQCKQLVAEYYPLILGIIEQELSNPSVACCAIGLCKSLQQYLANLKSVQLTTNEIPDVDLSKMVSPFLANVPILLKPQEKTDLTPKNNDICKDCLQLVGDMQDQLKSNSSFSKMLIENFLKECEQLGGGLSEMCKTYVNQYAELVLQMAIQLTANEICCYASLCSKASLSQDLIPAKVIVPAMKLQPAIKVAQPETSNGGPLCEICELVVQNVEKFLDTNRSRAHIKEALDKVCDILPSQYSKKCKDFIDTYADLVITIMEEEGNPRIICMAMGCCSSRKPQIVKLDSEKLKSESCEVCKMIMSYLDSVLGQNATKQKIEDALQKICNFLPDPVQDQCHALINMYGPMILELLLQKMDPGTVCVGLNVCPGAQKPLLGSEKCMWGPSYWCKDLETAGSCNAIEHCKHHVWN</sequence>
<evidence type="ECO:0000256" key="1">
    <source>
        <dbReference type="ARBA" id="ARBA00004371"/>
    </source>
</evidence>
<evidence type="ECO:0000259" key="14">
    <source>
        <dbReference type="PROSITE" id="PS50015"/>
    </source>
</evidence>
<feature type="domain" description="Saposin B-type" evidence="14">
    <location>
        <begin position="397"/>
        <end position="478"/>
    </location>
</feature>
<dbReference type="InterPro" id="IPR021165">
    <property type="entry name" value="Saposin_chordata"/>
</dbReference>
<dbReference type="Pfam" id="PF05184">
    <property type="entry name" value="SapB_1"/>
    <property type="match status" value="3"/>
</dbReference>
<comment type="function">
    <text evidence="9">Saposin-A and saposin-C stimulate the hydrolysis of glucosylceramide by beta-glucosylceramidase (EC 3.2.1.45) and galactosylceramide by beta-galactosylceramidase (EC 3.2.1.46). Saposin-C apparently acts by combining with the enzyme and acidic lipid to form an activated complex, rather than by solubilizing the substrate.</text>
</comment>
<comment type="function">
    <text evidence="11">Saposin-B stimulates the hydrolysis of galacto-cerebroside sulfate by arylsulfatase A (EC 3.1.6.8), GM1 gangliosides by beta-galactosidase (EC 3.2.1.23) and globotriaosylceramide by alpha-galactosidase A (EC 3.2.1.22). Saposin-B forms a solubilizing complex with the substrates of the sphingolipid hydrolases.</text>
</comment>
<dbReference type="PANTHER" id="PTHR11480">
    <property type="entry name" value="SAPOSIN-RELATED"/>
    <property type="match status" value="1"/>
</dbReference>
<dbReference type="PROSITE" id="PS51110">
    <property type="entry name" value="SAP_A"/>
    <property type="match status" value="2"/>
</dbReference>
<dbReference type="PRINTS" id="PR01797">
    <property type="entry name" value="SAPOSIN"/>
</dbReference>
<dbReference type="InterPro" id="IPR003119">
    <property type="entry name" value="SAP_A"/>
</dbReference>
<keyword evidence="4 13" id="KW-0732">Signal</keyword>
<feature type="domain" description="Saposin A-type" evidence="15">
    <location>
        <begin position="480"/>
        <end position="516"/>
    </location>
</feature>
<comment type="caution">
    <text evidence="16">The sequence shown here is derived from an EMBL/GenBank/DDBJ whole genome shotgun (WGS) entry which is preliminary data.</text>
</comment>
<evidence type="ECO:0000256" key="13">
    <source>
        <dbReference type="PIRNR" id="PIRNR002431"/>
    </source>
</evidence>
<evidence type="ECO:0000256" key="9">
    <source>
        <dbReference type="ARBA" id="ARBA00037150"/>
    </source>
</evidence>
<evidence type="ECO:0000256" key="11">
    <source>
        <dbReference type="ARBA" id="ARBA00037606"/>
    </source>
</evidence>
<keyword evidence="6" id="KW-1015">Disulfide bond</keyword>
<comment type="function">
    <text evidence="10">Saposin-D is a specific sphingomyelin phosphodiesterase activator (EC 3.1.4.12).</text>
</comment>
<dbReference type="Gene3D" id="1.10.225.10">
    <property type="entry name" value="Saposin-like"/>
    <property type="match status" value="4"/>
</dbReference>
<evidence type="ECO:0000256" key="5">
    <source>
        <dbReference type="ARBA" id="ARBA00022737"/>
    </source>
</evidence>
<evidence type="ECO:0000256" key="7">
    <source>
        <dbReference type="ARBA" id="ARBA00023180"/>
    </source>
</evidence>
<protein>
    <recommendedName>
        <fullName evidence="12">Prosaposin</fullName>
    </recommendedName>
</protein>
<evidence type="ECO:0000256" key="4">
    <source>
        <dbReference type="ARBA" id="ARBA00022729"/>
    </source>
</evidence>
<feature type="domain" description="Saposin B-type" evidence="14">
    <location>
        <begin position="304"/>
        <end position="385"/>
    </location>
</feature>
<evidence type="ECO:0000256" key="8">
    <source>
        <dbReference type="ARBA" id="ARBA00023228"/>
    </source>
</evidence>
<dbReference type="InterPro" id="IPR008373">
    <property type="entry name" value="Saposin"/>
</dbReference>
<dbReference type="SUPFAM" id="SSF47862">
    <property type="entry name" value="Saposin"/>
    <property type="match status" value="4"/>
</dbReference>
<evidence type="ECO:0000256" key="2">
    <source>
        <dbReference type="ARBA" id="ARBA00004613"/>
    </source>
</evidence>
<dbReference type="Pfam" id="PF02199">
    <property type="entry name" value="SapA"/>
    <property type="match status" value="2"/>
</dbReference>
<evidence type="ECO:0000313" key="17">
    <source>
        <dbReference type="Proteomes" id="UP001162483"/>
    </source>
</evidence>
<feature type="domain" description="Saposin B-type" evidence="14">
    <location>
        <begin position="192"/>
        <end position="273"/>
    </location>
</feature>
<feature type="signal peptide" evidence="13">
    <location>
        <begin position="1"/>
        <end position="18"/>
    </location>
</feature>
<dbReference type="Proteomes" id="UP001162483">
    <property type="component" value="Unassembled WGS sequence"/>
</dbReference>
<accession>A0ABN9GEA7</accession>
<dbReference type="SMART" id="SM00162">
    <property type="entry name" value="SAPA"/>
    <property type="match status" value="2"/>
</dbReference>
<evidence type="ECO:0000259" key="15">
    <source>
        <dbReference type="PROSITE" id="PS51110"/>
    </source>
</evidence>
<evidence type="ECO:0000256" key="10">
    <source>
        <dbReference type="ARBA" id="ARBA00037231"/>
    </source>
</evidence>
<dbReference type="PANTHER" id="PTHR11480:SF36">
    <property type="entry name" value="PROSAPOSIN"/>
    <property type="match status" value="1"/>
</dbReference>
<proteinExistence type="predicted"/>
<keyword evidence="3" id="KW-0964">Secreted</keyword>
<evidence type="ECO:0000313" key="16">
    <source>
        <dbReference type="EMBL" id="CAI9606577.1"/>
    </source>
</evidence>